<reference evidence="2 3" key="1">
    <citation type="submission" date="2024-01" db="EMBL/GenBank/DDBJ databases">
        <title>A draft genome for a cacao thread blight-causing isolate of Paramarasmius palmivorus.</title>
        <authorList>
            <person name="Baruah I.K."/>
            <person name="Bukari Y."/>
            <person name="Amoako-Attah I."/>
            <person name="Meinhardt L.W."/>
            <person name="Bailey B.A."/>
            <person name="Cohen S.P."/>
        </authorList>
    </citation>
    <scope>NUCLEOTIDE SEQUENCE [LARGE SCALE GENOMIC DNA]</scope>
    <source>
        <strain evidence="2 3">GH-12</strain>
    </source>
</reference>
<sequence length="327" mass="35929">MFTKKWDPAGLHVYITGGSTGLGLAVAILMVQRGAHVSIVARNQARLDDALVELEKHRRNSAQKLKAYSYVLDTASASTEALTTACKAHEDRAPDAIIACAGASTPKFFVEMSEQDLSQGMVNTYWVQAWTAWAGARMMVRQGVKGKIVLVSSTLGFLSFVGYASYAPGKQALRALGDTLQSELMLYEIDVHTFFPPTMVTNGYLEENKTKPAITADIEGIDAGLSTEESALVLLKGLSLLDCATVTRLKTWIGIQNKELHIAGDILTNLLRSSTRGAAPRNNFILDMLYDAISWVGMPIWRTGVDRKVKAHRKEHKDYLQSRGFFD</sequence>
<dbReference type="InterPro" id="IPR002347">
    <property type="entry name" value="SDR_fam"/>
</dbReference>
<evidence type="ECO:0000256" key="1">
    <source>
        <dbReference type="SAM" id="Phobius"/>
    </source>
</evidence>
<proteinExistence type="predicted"/>
<name>A0AAW0E4M1_9AGAR</name>
<keyword evidence="1" id="KW-1133">Transmembrane helix</keyword>
<keyword evidence="1" id="KW-0812">Transmembrane</keyword>
<accession>A0AAW0E4M1</accession>
<dbReference type="Gene3D" id="3.40.50.720">
    <property type="entry name" value="NAD(P)-binding Rossmann-like Domain"/>
    <property type="match status" value="1"/>
</dbReference>
<dbReference type="PANTHER" id="PTHR43550:SF3">
    <property type="entry name" value="3-KETODIHYDROSPHINGOSINE REDUCTASE"/>
    <property type="match status" value="1"/>
</dbReference>
<dbReference type="EMBL" id="JAYKXP010000004">
    <property type="protein sequence ID" value="KAK7058797.1"/>
    <property type="molecule type" value="Genomic_DNA"/>
</dbReference>
<dbReference type="GO" id="GO:0006666">
    <property type="term" value="P:3-keto-sphinganine metabolic process"/>
    <property type="evidence" value="ECO:0007669"/>
    <property type="project" value="TreeGrafter"/>
</dbReference>
<evidence type="ECO:0000313" key="2">
    <source>
        <dbReference type="EMBL" id="KAK7058797.1"/>
    </source>
</evidence>
<comment type="caution">
    <text evidence="2">The sequence shown here is derived from an EMBL/GenBank/DDBJ whole genome shotgun (WGS) entry which is preliminary data.</text>
</comment>
<dbReference type="GO" id="GO:0030148">
    <property type="term" value="P:sphingolipid biosynthetic process"/>
    <property type="evidence" value="ECO:0007669"/>
    <property type="project" value="TreeGrafter"/>
</dbReference>
<dbReference type="GO" id="GO:0005789">
    <property type="term" value="C:endoplasmic reticulum membrane"/>
    <property type="evidence" value="ECO:0007669"/>
    <property type="project" value="TreeGrafter"/>
</dbReference>
<keyword evidence="3" id="KW-1185">Reference proteome</keyword>
<evidence type="ECO:0000313" key="3">
    <source>
        <dbReference type="Proteomes" id="UP001383192"/>
    </source>
</evidence>
<dbReference type="PANTHER" id="PTHR43550">
    <property type="entry name" value="3-KETODIHYDROSPHINGOSINE REDUCTASE"/>
    <property type="match status" value="1"/>
</dbReference>
<organism evidence="2 3">
    <name type="scientific">Paramarasmius palmivorus</name>
    <dbReference type="NCBI Taxonomy" id="297713"/>
    <lineage>
        <taxon>Eukaryota</taxon>
        <taxon>Fungi</taxon>
        <taxon>Dikarya</taxon>
        <taxon>Basidiomycota</taxon>
        <taxon>Agaricomycotina</taxon>
        <taxon>Agaricomycetes</taxon>
        <taxon>Agaricomycetidae</taxon>
        <taxon>Agaricales</taxon>
        <taxon>Marasmiineae</taxon>
        <taxon>Marasmiaceae</taxon>
        <taxon>Paramarasmius</taxon>
    </lineage>
</organism>
<dbReference type="InterPro" id="IPR036291">
    <property type="entry name" value="NAD(P)-bd_dom_sf"/>
</dbReference>
<dbReference type="SUPFAM" id="SSF51735">
    <property type="entry name" value="NAD(P)-binding Rossmann-fold domains"/>
    <property type="match status" value="1"/>
</dbReference>
<keyword evidence="1" id="KW-0472">Membrane</keyword>
<gene>
    <name evidence="2" type="primary">TSC10_1</name>
    <name evidence="2" type="ORF">VNI00_001421</name>
</gene>
<dbReference type="Proteomes" id="UP001383192">
    <property type="component" value="Unassembled WGS sequence"/>
</dbReference>
<dbReference type="AlphaFoldDB" id="A0AAW0E4M1"/>
<dbReference type="PRINTS" id="PR00081">
    <property type="entry name" value="GDHRDH"/>
</dbReference>
<protein>
    <submittedName>
        <fullName evidence="2">3-dehydrosphinganine reductase</fullName>
    </submittedName>
</protein>
<dbReference type="Pfam" id="PF00106">
    <property type="entry name" value="adh_short"/>
    <property type="match status" value="1"/>
</dbReference>
<feature type="transmembrane region" description="Helical" evidence="1">
    <location>
        <begin position="12"/>
        <end position="31"/>
    </location>
</feature>
<dbReference type="GO" id="GO:0047560">
    <property type="term" value="F:3-dehydrosphinganine reductase activity"/>
    <property type="evidence" value="ECO:0007669"/>
    <property type="project" value="TreeGrafter"/>
</dbReference>
<feature type="transmembrane region" description="Helical" evidence="1">
    <location>
        <begin position="148"/>
        <end position="166"/>
    </location>
</feature>